<dbReference type="Gene3D" id="3.10.180.10">
    <property type="entry name" value="2,3-Dihydroxybiphenyl 1,2-Dioxygenase, domain 1"/>
    <property type="match status" value="2"/>
</dbReference>
<sequence length="223" mass="25025">MVLARFKDLVVDAVDPAVLGAFWKAAARLEWVPLPEGEGKLTGSTPRHTIWINRVPEPKTVKHRVHLDVYARSIAALEELGAERVEEFPDWTVMRDVEGGEFCAFLREEPPRDGLHALVVDSADPRAQADWWAGVYGAEAVHHREDGWSTIEGVPDMPVRTFDFVRVPEPKTVKNRVHWDVYGDVDDLAAAGARVLRDRDEEISWTVMADPEGNEFCVFASDA</sequence>
<dbReference type="RefSeq" id="WP_344457300.1">
    <property type="nucleotide sequence ID" value="NZ_BAAATZ010000035.1"/>
</dbReference>
<dbReference type="Pfam" id="PF18029">
    <property type="entry name" value="Glyoxalase_6"/>
    <property type="match status" value="2"/>
</dbReference>
<evidence type="ECO:0000313" key="2">
    <source>
        <dbReference type="EMBL" id="GAA2737697.1"/>
    </source>
</evidence>
<accession>A0ABP6H6S3</accession>
<comment type="caution">
    <text evidence="2">The sequence shown here is derived from an EMBL/GenBank/DDBJ whole genome shotgun (WGS) entry which is preliminary data.</text>
</comment>
<name>A0ABP6H6S3_9ACTN</name>
<dbReference type="PANTHER" id="PTHR35908:SF1">
    <property type="entry name" value="CONSERVED PROTEIN"/>
    <property type="match status" value="1"/>
</dbReference>
<dbReference type="EMBL" id="BAAATZ010000035">
    <property type="protein sequence ID" value="GAA2737697.1"/>
    <property type="molecule type" value="Genomic_DNA"/>
</dbReference>
<evidence type="ECO:0000313" key="3">
    <source>
        <dbReference type="Proteomes" id="UP001501842"/>
    </source>
</evidence>
<keyword evidence="3" id="KW-1185">Reference proteome</keyword>
<dbReference type="PANTHER" id="PTHR35908">
    <property type="entry name" value="HYPOTHETICAL FUSION PROTEIN"/>
    <property type="match status" value="1"/>
</dbReference>
<proteinExistence type="predicted"/>
<dbReference type="SUPFAM" id="SSF54593">
    <property type="entry name" value="Glyoxalase/Bleomycin resistance protein/Dihydroxybiphenyl dioxygenase"/>
    <property type="match status" value="1"/>
</dbReference>
<evidence type="ECO:0000259" key="1">
    <source>
        <dbReference type="Pfam" id="PF18029"/>
    </source>
</evidence>
<dbReference type="InterPro" id="IPR029068">
    <property type="entry name" value="Glyas_Bleomycin-R_OHBP_Dase"/>
</dbReference>
<dbReference type="Proteomes" id="UP001501842">
    <property type="component" value="Unassembled WGS sequence"/>
</dbReference>
<organism evidence="2 3">
    <name type="scientific">Actinocorallia aurantiaca</name>
    <dbReference type="NCBI Taxonomy" id="46204"/>
    <lineage>
        <taxon>Bacteria</taxon>
        <taxon>Bacillati</taxon>
        <taxon>Actinomycetota</taxon>
        <taxon>Actinomycetes</taxon>
        <taxon>Streptosporangiales</taxon>
        <taxon>Thermomonosporaceae</taxon>
        <taxon>Actinocorallia</taxon>
    </lineage>
</organism>
<gene>
    <name evidence="2" type="ORF">GCM10010439_68830</name>
</gene>
<dbReference type="InterPro" id="IPR041581">
    <property type="entry name" value="Glyoxalase_6"/>
</dbReference>
<protein>
    <submittedName>
        <fullName evidence="2">VOC family protein</fullName>
    </submittedName>
</protein>
<reference evidence="3" key="1">
    <citation type="journal article" date="2019" name="Int. J. Syst. Evol. Microbiol.">
        <title>The Global Catalogue of Microorganisms (GCM) 10K type strain sequencing project: providing services to taxonomists for standard genome sequencing and annotation.</title>
        <authorList>
            <consortium name="The Broad Institute Genomics Platform"/>
            <consortium name="The Broad Institute Genome Sequencing Center for Infectious Disease"/>
            <person name="Wu L."/>
            <person name="Ma J."/>
        </authorList>
    </citation>
    <scope>NUCLEOTIDE SEQUENCE [LARGE SCALE GENOMIC DNA]</scope>
    <source>
        <strain evidence="3">JCM 8201</strain>
    </source>
</reference>
<feature type="domain" description="Glyoxalase-like" evidence="1">
    <location>
        <begin position="9"/>
        <end position="104"/>
    </location>
</feature>
<feature type="domain" description="Glyoxalase-like" evidence="1">
    <location>
        <begin position="118"/>
        <end position="219"/>
    </location>
</feature>